<evidence type="ECO:0000259" key="7">
    <source>
        <dbReference type="SMART" id="SM01003"/>
    </source>
</evidence>
<dbReference type="EMBL" id="JBHSGF010000002">
    <property type="protein sequence ID" value="MFC4554326.1"/>
    <property type="molecule type" value="Genomic_DNA"/>
</dbReference>
<keyword evidence="4 5" id="KW-0560">Oxidoreductase</keyword>
<dbReference type="NCBIfam" id="TIGR00518">
    <property type="entry name" value="alaDH"/>
    <property type="match status" value="1"/>
</dbReference>
<dbReference type="InterPro" id="IPR008141">
    <property type="entry name" value="Ala_DH"/>
</dbReference>
<dbReference type="SMART" id="SM01002">
    <property type="entry name" value="AlaDh_PNT_C"/>
    <property type="match status" value="1"/>
</dbReference>
<evidence type="ECO:0000256" key="2">
    <source>
        <dbReference type="ARBA" id="ARBA00005689"/>
    </source>
</evidence>
<dbReference type="Gene3D" id="3.40.50.720">
    <property type="entry name" value="NAD(P)-binding Rossmann-like Domain"/>
    <property type="match status" value="2"/>
</dbReference>
<evidence type="ECO:0000259" key="6">
    <source>
        <dbReference type="SMART" id="SM01002"/>
    </source>
</evidence>
<evidence type="ECO:0000256" key="3">
    <source>
        <dbReference type="ARBA" id="ARBA00012897"/>
    </source>
</evidence>
<dbReference type="RefSeq" id="WP_122824848.1">
    <property type="nucleotide sequence ID" value="NZ_CP033325.1"/>
</dbReference>
<evidence type="ECO:0000313" key="9">
    <source>
        <dbReference type="Proteomes" id="UP001595955"/>
    </source>
</evidence>
<protein>
    <recommendedName>
        <fullName evidence="3 5">Alanine dehydrogenase</fullName>
        <ecNumber evidence="3 5">1.4.1.1</ecNumber>
    </recommendedName>
</protein>
<keyword evidence="5" id="KW-0520">NAD</keyword>
<gene>
    <name evidence="8" type="primary">ald</name>
    <name evidence="8" type="ORF">ACFO3F_03610</name>
</gene>
<dbReference type="Pfam" id="PF01262">
    <property type="entry name" value="AlaDh_PNT_C"/>
    <property type="match status" value="1"/>
</dbReference>
<dbReference type="PANTHER" id="PTHR42795:SF1">
    <property type="entry name" value="ALANINE DEHYDROGENASE"/>
    <property type="match status" value="1"/>
</dbReference>
<dbReference type="SUPFAM" id="SSF52283">
    <property type="entry name" value="Formate/glycerate dehydrogenase catalytic domain-like"/>
    <property type="match status" value="1"/>
</dbReference>
<dbReference type="InterPro" id="IPR007886">
    <property type="entry name" value="AlaDH/PNT_N"/>
</dbReference>
<reference evidence="9" key="1">
    <citation type="journal article" date="2019" name="Int. J. Syst. Evol. Microbiol.">
        <title>The Global Catalogue of Microorganisms (GCM) 10K type strain sequencing project: providing services to taxonomists for standard genome sequencing and annotation.</title>
        <authorList>
            <consortium name="The Broad Institute Genomics Platform"/>
            <consortium name="The Broad Institute Genome Sequencing Center for Infectious Disease"/>
            <person name="Wu L."/>
            <person name="Ma J."/>
        </authorList>
    </citation>
    <scope>NUCLEOTIDE SEQUENCE [LARGE SCALE GENOMIC DNA]</scope>
    <source>
        <strain evidence="9">JCM 3369</strain>
    </source>
</reference>
<evidence type="ECO:0000313" key="8">
    <source>
        <dbReference type="EMBL" id="MFC4554326.1"/>
    </source>
</evidence>
<evidence type="ECO:0000256" key="5">
    <source>
        <dbReference type="PIRNR" id="PIRNR000183"/>
    </source>
</evidence>
<comment type="pathway">
    <text evidence="1 5">Amino-acid degradation; L-alanine degradation via dehydrogenase pathway; NH(3) and pyruvate from L-alanine: step 1/1.</text>
</comment>
<comment type="caution">
    <text evidence="8">The sequence shown here is derived from an EMBL/GenBank/DDBJ whole genome shotgun (WGS) entry which is preliminary data.</text>
</comment>
<feature type="domain" description="Alanine dehydrogenase/pyridine nucleotide transhydrogenase NAD(H)-binding" evidence="6">
    <location>
        <begin position="147"/>
        <end position="295"/>
    </location>
</feature>
<organism evidence="8 9">
    <name type="scientific">Georgenia faecalis</name>
    <dbReference type="NCBI Taxonomy" id="2483799"/>
    <lineage>
        <taxon>Bacteria</taxon>
        <taxon>Bacillati</taxon>
        <taxon>Actinomycetota</taxon>
        <taxon>Actinomycetes</taxon>
        <taxon>Micrococcales</taxon>
        <taxon>Bogoriellaceae</taxon>
        <taxon>Georgenia</taxon>
    </lineage>
</organism>
<comment type="catalytic activity">
    <reaction evidence="5">
        <text>L-alanine + NAD(+) + H2O = pyruvate + NH4(+) + NADH + H(+)</text>
        <dbReference type="Rhea" id="RHEA:18405"/>
        <dbReference type="ChEBI" id="CHEBI:15361"/>
        <dbReference type="ChEBI" id="CHEBI:15377"/>
        <dbReference type="ChEBI" id="CHEBI:15378"/>
        <dbReference type="ChEBI" id="CHEBI:28938"/>
        <dbReference type="ChEBI" id="CHEBI:57540"/>
        <dbReference type="ChEBI" id="CHEBI:57945"/>
        <dbReference type="ChEBI" id="CHEBI:57972"/>
        <dbReference type="EC" id="1.4.1.1"/>
    </reaction>
</comment>
<dbReference type="SUPFAM" id="SSF51735">
    <property type="entry name" value="NAD(P)-binding Rossmann-fold domains"/>
    <property type="match status" value="1"/>
</dbReference>
<dbReference type="InterPro" id="IPR036291">
    <property type="entry name" value="NAD(P)-bd_dom_sf"/>
</dbReference>
<dbReference type="GO" id="GO:0000286">
    <property type="term" value="F:alanine dehydrogenase activity"/>
    <property type="evidence" value="ECO:0007669"/>
    <property type="project" value="UniProtKB-EC"/>
</dbReference>
<keyword evidence="9" id="KW-1185">Reference proteome</keyword>
<evidence type="ECO:0000256" key="1">
    <source>
        <dbReference type="ARBA" id="ARBA00005206"/>
    </source>
</evidence>
<comment type="similarity">
    <text evidence="2 5">Belongs to the AlaDH/PNT family.</text>
</comment>
<accession>A0ABV9D6I7</accession>
<proteinExistence type="inferred from homology"/>
<evidence type="ECO:0000256" key="4">
    <source>
        <dbReference type="ARBA" id="ARBA00023002"/>
    </source>
</evidence>
<dbReference type="PIRSF" id="PIRSF000183">
    <property type="entry name" value="Alanine_dh"/>
    <property type="match status" value="1"/>
</dbReference>
<dbReference type="InterPro" id="IPR007698">
    <property type="entry name" value="AlaDH/PNT_NAD(H)-bd"/>
</dbReference>
<dbReference type="EC" id="1.4.1.1" evidence="3 5"/>
<feature type="domain" description="Alanine dehydrogenase/pyridine nucleotide transhydrogenase N-terminal" evidence="7">
    <location>
        <begin position="4"/>
        <end position="135"/>
    </location>
</feature>
<dbReference type="Pfam" id="PF05222">
    <property type="entry name" value="AlaDh_PNT_N"/>
    <property type="match status" value="1"/>
</dbReference>
<name>A0ABV9D6I7_9MICO</name>
<dbReference type="PANTHER" id="PTHR42795">
    <property type="entry name" value="ALANINE DEHYDROGENASE"/>
    <property type="match status" value="1"/>
</dbReference>
<dbReference type="Proteomes" id="UP001595955">
    <property type="component" value="Unassembled WGS sequence"/>
</dbReference>
<sequence length="364" mass="37719">MHVGVPRERKSQENRVALVPSGARELVARGHDVVVERGAGLGSGVPDQAYAAAGARLGTADDAWGAELVLKVKEPQPQELHHLRAGQVLFTYFHLAAAGELTAALVTAGTTAVAYEMVELPDGSLPLLAPMSEIAGRLSVQVGAYHLMEPMGGRGVLLAGVPGVRSADVVVLGAGRAGANAARLALQWGARVTVLDLAVDRLRELDELYGGGLRTIVSSAAAIEDAVREADLVVGAVLVRGRRAPVLVPHSLVEEMRPGSVLVDIAIDQGGCFADSRPTTHGDPTYRVASSLFYCVANMPGAVPATATAALTNATLPYALALAEHGWRGACERDPALAAAVLTSDGAVTSPVIAREFPDLPVAR</sequence>
<comment type="function">
    <text evidence="5">Catalyzes the reversible reductive amination of pyruvate to L-alanine.</text>
</comment>
<dbReference type="CDD" id="cd05305">
    <property type="entry name" value="L-AlaDH"/>
    <property type="match status" value="1"/>
</dbReference>
<dbReference type="SMART" id="SM01003">
    <property type="entry name" value="AlaDh_PNT_N"/>
    <property type="match status" value="1"/>
</dbReference>